<accession>A0A7I7LH94</accession>
<evidence type="ECO:0000313" key="1">
    <source>
        <dbReference type="EMBL" id="BBX58703.1"/>
    </source>
</evidence>
<sequence>MQLEWEPALEVAGKQLGRHLGTHVMSQHHHRSGDVLGYYVLHQIGLFQQVVAVRTGLGRVCLM</sequence>
<dbReference type="AlphaFoldDB" id="A0A7I7LH94"/>
<keyword evidence="2" id="KW-1185">Reference proteome</keyword>
<dbReference type="Proteomes" id="UP000467164">
    <property type="component" value="Chromosome"/>
</dbReference>
<proteinExistence type="predicted"/>
<organism evidence="1 2">
    <name type="scientific">Mycobacterium shottsii</name>
    <dbReference type="NCBI Taxonomy" id="133549"/>
    <lineage>
        <taxon>Bacteria</taxon>
        <taxon>Bacillati</taxon>
        <taxon>Actinomycetota</taxon>
        <taxon>Actinomycetes</taxon>
        <taxon>Mycobacteriales</taxon>
        <taxon>Mycobacteriaceae</taxon>
        <taxon>Mycobacterium</taxon>
        <taxon>Mycobacterium ulcerans group</taxon>
    </lineage>
</organism>
<reference evidence="1 2" key="1">
    <citation type="journal article" date="2019" name="Emerg. Microbes Infect.">
        <title>Comprehensive subspecies identification of 175 nontuberculous mycobacteria species based on 7547 genomic profiles.</title>
        <authorList>
            <person name="Matsumoto Y."/>
            <person name="Kinjo T."/>
            <person name="Motooka D."/>
            <person name="Nabeya D."/>
            <person name="Jung N."/>
            <person name="Uechi K."/>
            <person name="Horii T."/>
            <person name="Iida T."/>
            <person name="Fujita J."/>
            <person name="Nakamura S."/>
        </authorList>
    </citation>
    <scope>NUCLEOTIDE SEQUENCE [LARGE SCALE GENOMIC DNA]</scope>
    <source>
        <strain evidence="1 2">JCM 12657</strain>
    </source>
</reference>
<gene>
    <name evidence="1" type="ORF">MSHO_40480</name>
</gene>
<dbReference type="EMBL" id="AP022572">
    <property type="protein sequence ID" value="BBX58703.1"/>
    <property type="molecule type" value="Genomic_DNA"/>
</dbReference>
<dbReference type="KEGG" id="msho:MSHO_40480"/>
<evidence type="ECO:0000313" key="2">
    <source>
        <dbReference type="Proteomes" id="UP000467164"/>
    </source>
</evidence>
<protein>
    <submittedName>
        <fullName evidence="1">Uncharacterized protein</fullName>
    </submittedName>
</protein>
<name>A0A7I7LH94_9MYCO</name>